<sequence length="349" mass="38572">MSLMSRSASSMPALFRSVLAGLLTALALALPGTGQAAVLSDPTLQALFAAGQALELERAAQARLGADANDLQGQMALALAGLEWGRQEALEPSLRQMQACVERQPDFAPCHYVLGSLLSVQAVRGGALKALSLSARIRQHLQRAFELDPRSYEIRSALVQYYLAVPMLAGGSHSKARSLELDWRKVNAEQARMLRIFIALGDEDWADAERELKALRTGPDPRLAFDARVAYGQLGRHFVKDHQWDRARKLYEQLMRDQPRQASGAYLMSRLAQDQGRFDEAIDWLQRARRLEGAELLPLDQRLGNAYEGLGDKAQARAAYERYLGGSRLHQRNEQEVRRSLAALDGGAG</sequence>
<dbReference type="RefSeq" id="WP_347611367.1">
    <property type="nucleotide sequence ID" value="NZ_JBDPZC010000007.1"/>
</dbReference>
<dbReference type="PROSITE" id="PS50005">
    <property type="entry name" value="TPR"/>
    <property type="match status" value="1"/>
</dbReference>
<feature type="repeat" description="TPR" evidence="1">
    <location>
        <begin position="228"/>
        <end position="261"/>
    </location>
</feature>
<keyword evidence="3" id="KW-1185">Reference proteome</keyword>
<dbReference type="Gene3D" id="1.25.40.10">
    <property type="entry name" value="Tetratricopeptide repeat domain"/>
    <property type="match status" value="1"/>
</dbReference>
<reference evidence="2 3" key="1">
    <citation type="submission" date="2024-05" db="EMBL/GenBank/DDBJ databases">
        <title>Roseateles sp. 2.12 16S ribosomal RNA gene Genome sequencing and assembly.</title>
        <authorList>
            <person name="Woo H."/>
        </authorList>
    </citation>
    <scope>NUCLEOTIDE SEQUENCE [LARGE SCALE GENOMIC DNA]</scope>
    <source>
        <strain evidence="2 3">2.12</strain>
    </source>
</reference>
<evidence type="ECO:0000256" key="1">
    <source>
        <dbReference type="PROSITE-ProRule" id="PRU00339"/>
    </source>
</evidence>
<evidence type="ECO:0000313" key="3">
    <source>
        <dbReference type="Proteomes" id="UP001462640"/>
    </source>
</evidence>
<proteinExistence type="predicted"/>
<dbReference type="Pfam" id="PF14559">
    <property type="entry name" value="TPR_19"/>
    <property type="match status" value="1"/>
</dbReference>
<protein>
    <recommendedName>
        <fullName evidence="4">Tetratricopeptide repeat protein</fullName>
    </recommendedName>
</protein>
<dbReference type="Proteomes" id="UP001462640">
    <property type="component" value="Unassembled WGS sequence"/>
</dbReference>
<name>A0ABV0GGP7_9BURK</name>
<accession>A0ABV0GGP7</accession>
<dbReference type="InterPro" id="IPR011990">
    <property type="entry name" value="TPR-like_helical_dom_sf"/>
</dbReference>
<dbReference type="SUPFAM" id="SSF48452">
    <property type="entry name" value="TPR-like"/>
    <property type="match status" value="1"/>
</dbReference>
<comment type="caution">
    <text evidence="2">The sequence shown here is derived from an EMBL/GenBank/DDBJ whole genome shotgun (WGS) entry which is preliminary data.</text>
</comment>
<evidence type="ECO:0000313" key="2">
    <source>
        <dbReference type="EMBL" id="MEO3714258.1"/>
    </source>
</evidence>
<dbReference type="EMBL" id="JBDPZC010000007">
    <property type="protein sequence ID" value="MEO3714258.1"/>
    <property type="molecule type" value="Genomic_DNA"/>
</dbReference>
<evidence type="ECO:0008006" key="4">
    <source>
        <dbReference type="Google" id="ProtNLM"/>
    </source>
</evidence>
<organism evidence="2 3">
    <name type="scientific">Roseateles flavus</name>
    <dbReference type="NCBI Taxonomy" id="3149041"/>
    <lineage>
        <taxon>Bacteria</taxon>
        <taxon>Pseudomonadati</taxon>
        <taxon>Pseudomonadota</taxon>
        <taxon>Betaproteobacteria</taxon>
        <taxon>Burkholderiales</taxon>
        <taxon>Sphaerotilaceae</taxon>
        <taxon>Roseateles</taxon>
    </lineage>
</organism>
<keyword evidence="1" id="KW-0802">TPR repeat</keyword>
<dbReference type="Pfam" id="PF13181">
    <property type="entry name" value="TPR_8"/>
    <property type="match status" value="1"/>
</dbReference>
<gene>
    <name evidence="2" type="ORF">ABDJ40_15945</name>
</gene>
<dbReference type="InterPro" id="IPR019734">
    <property type="entry name" value="TPR_rpt"/>
</dbReference>